<dbReference type="Proteomes" id="UP001056120">
    <property type="component" value="Linkage Group LG05"/>
</dbReference>
<gene>
    <name evidence="1" type="ORF">L1987_15857</name>
</gene>
<evidence type="ECO:0000313" key="2">
    <source>
        <dbReference type="Proteomes" id="UP001056120"/>
    </source>
</evidence>
<reference evidence="2" key="1">
    <citation type="journal article" date="2022" name="Mol. Ecol. Resour.">
        <title>The genomes of chicory, endive, great burdock and yacon provide insights into Asteraceae palaeo-polyploidization history and plant inulin production.</title>
        <authorList>
            <person name="Fan W."/>
            <person name="Wang S."/>
            <person name="Wang H."/>
            <person name="Wang A."/>
            <person name="Jiang F."/>
            <person name="Liu H."/>
            <person name="Zhao H."/>
            <person name="Xu D."/>
            <person name="Zhang Y."/>
        </authorList>
    </citation>
    <scope>NUCLEOTIDE SEQUENCE [LARGE SCALE GENOMIC DNA]</scope>
    <source>
        <strain evidence="2">cv. Yunnan</strain>
    </source>
</reference>
<dbReference type="EMBL" id="CM042022">
    <property type="protein sequence ID" value="KAI3816167.1"/>
    <property type="molecule type" value="Genomic_DNA"/>
</dbReference>
<comment type="caution">
    <text evidence="1">The sequence shown here is derived from an EMBL/GenBank/DDBJ whole genome shotgun (WGS) entry which is preliminary data.</text>
</comment>
<sequence>MAVADLSPAYTRNDFTNSKLSYVASSSRLSYHRRLSFRHLPRTPITLQIQAPVGIDPKPKPECFGVFCLTYDLKAEDETRSWKKMINVAVSGAAGMIANHLLFKIVTWAQPCYTSCYRVAMELEDSLYPLLREVSIGIDPYEVFQDAEWALLIGAKPRGPGMERADLLDINGQIFSEQGKALNAVASPNVKVMVVGNPCNTNYGKLASIHFDFCGSQSQTITFCMFFLALKAGVFYDKVSNVTIWGNHSTTQRGGVLIKKWGRSSAASTAVSIVDAIRSLVTPTPKGDWFSTGVYTNGNPYGIAEGIVFSMPCRSNGDGDYELVKDVIFDDYLRKRIKKSEDELLAEQKCVAHLTGEGIAVCDLPGDTMLPGEM</sequence>
<proteinExistence type="predicted"/>
<keyword evidence="2" id="KW-1185">Reference proteome</keyword>
<accession>A0ACB9J7R8</accession>
<organism evidence="1 2">
    <name type="scientific">Smallanthus sonchifolius</name>
    <dbReference type="NCBI Taxonomy" id="185202"/>
    <lineage>
        <taxon>Eukaryota</taxon>
        <taxon>Viridiplantae</taxon>
        <taxon>Streptophyta</taxon>
        <taxon>Embryophyta</taxon>
        <taxon>Tracheophyta</taxon>
        <taxon>Spermatophyta</taxon>
        <taxon>Magnoliopsida</taxon>
        <taxon>eudicotyledons</taxon>
        <taxon>Gunneridae</taxon>
        <taxon>Pentapetalae</taxon>
        <taxon>asterids</taxon>
        <taxon>campanulids</taxon>
        <taxon>Asterales</taxon>
        <taxon>Asteraceae</taxon>
        <taxon>Asteroideae</taxon>
        <taxon>Heliantheae alliance</taxon>
        <taxon>Millerieae</taxon>
        <taxon>Smallanthus</taxon>
    </lineage>
</organism>
<reference evidence="1 2" key="2">
    <citation type="journal article" date="2022" name="Mol. Ecol. Resour.">
        <title>The genomes of chicory, endive, great burdock and yacon provide insights into Asteraceae paleo-polyploidization history and plant inulin production.</title>
        <authorList>
            <person name="Fan W."/>
            <person name="Wang S."/>
            <person name="Wang H."/>
            <person name="Wang A."/>
            <person name="Jiang F."/>
            <person name="Liu H."/>
            <person name="Zhao H."/>
            <person name="Xu D."/>
            <person name="Zhang Y."/>
        </authorList>
    </citation>
    <scope>NUCLEOTIDE SEQUENCE [LARGE SCALE GENOMIC DNA]</scope>
    <source>
        <strain evidence="2">cv. Yunnan</strain>
        <tissue evidence="1">Leaves</tissue>
    </source>
</reference>
<protein>
    <submittedName>
        <fullName evidence="1">Uncharacterized protein</fullName>
    </submittedName>
</protein>
<evidence type="ECO:0000313" key="1">
    <source>
        <dbReference type="EMBL" id="KAI3816167.1"/>
    </source>
</evidence>
<name>A0ACB9J7R8_9ASTR</name>